<feature type="compositionally biased region" description="Acidic residues" evidence="1">
    <location>
        <begin position="320"/>
        <end position="330"/>
    </location>
</feature>
<reference evidence="3 4" key="1">
    <citation type="submission" date="2019-08" db="EMBL/GenBank/DDBJ databases">
        <title>Genone of Arthrobacter echini P9.</title>
        <authorList>
            <person name="Bowman J.P."/>
        </authorList>
    </citation>
    <scope>NUCLEOTIDE SEQUENCE [LARGE SCALE GENOMIC DNA]</scope>
    <source>
        <strain evidence="3 4">P9</strain>
    </source>
</reference>
<proteinExistence type="predicted"/>
<dbReference type="InterPro" id="IPR047682">
    <property type="entry name" value="SepH-like"/>
</dbReference>
<evidence type="ECO:0000259" key="2">
    <source>
        <dbReference type="Pfam" id="PF11268"/>
    </source>
</evidence>
<protein>
    <submittedName>
        <fullName evidence="3">DUF3071 domain-containing protein</fullName>
    </submittedName>
</protein>
<dbReference type="OrthoDB" id="5180791at2"/>
<accession>A0A5D0XQE3</accession>
<gene>
    <name evidence="3" type="ORF">FQ377_09765</name>
</gene>
<comment type="caution">
    <text evidence="3">The sequence shown here is derived from an EMBL/GenBank/DDBJ whole genome shotgun (WGS) entry which is preliminary data.</text>
</comment>
<evidence type="ECO:0000313" key="3">
    <source>
        <dbReference type="EMBL" id="TYC98598.1"/>
    </source>
</evidence>
<organism evidence="3 4">
    <name type="scientific">Arthrobacter echini</name>
    <dbReference type="NCBI Taxonomy" id="1529066"/>
    <lineage>
        <taxon>Bacteria</taxon>
        <taxon>Bacillati</taxon>
        <taxon>Actinomycetota</taxon>
        <taxon>Actinomycetes</taxon>
        <taxon>Micrococcales</taxon>
        <taxon>Micrococcaceae</taxon>
        <taxon>Arthrobacter</taxon>
    </lineage>
</organism>
<dbReference type="Proteomes" id="UP000323410">
    <property type="component" value="Unassembled WGS sequence"/>
</dbReference>
<keyword evidence="4" id="KW-1185">Reference proteome</keyword>
<dbReference type="NCBIfam" id="NF040712">
    <property type="entry name" value="SepH"/>
    <property type="match status" value="1"/>
</dbReference>
<feature type="domain" description="DUF3071" evidence="2">
    <location>
        <begin position="1"/>
        <end position="198"/>
    </location>
</feature>
<dbReference type="EMBL" id="VSLD01000004">
    <property type="protein sequence ID" value="TYC98598.1"/>
    <property type="molecule type" value="Genomic_DNA"/>
</dbReference>
<name>A0A5D0XQE3_9MICC</name>
<dbReference type="RefSeq" id="WP_148601074.1">
    <property type="nucleotide sequence ID" value="NZ_VSLD01000004.1"/>
</dbReference>
<feature type="region of interest" description="Disordered" evidence="1">
    <location>
        <begin position="311"/>
        <end position="441"/>
    </location>
</feature>
<dbReference type="InterPro" id="IPR021421">
    <property type="entry name" value="DUF3071"/>
</dbReference>
<feature type="region of interest" description="Disordered" evidence="1">
    <location>
        <begin position="35"/>
        <end position="69"/>
    </location>
</feature>
<dbReference type="AlphaFoldDB" id="A0A5D0XQE3"/>
<sequence length="441" mass="47803">MQELRLVGVHEDGHHLLLSSEQGVSFRLPIDDALRRASEPSADREPPLPQARPLPEKPRTRPPRPTVQLTPRDIQARIRSGASAEQVAEESGLDLAHVQRYEGPVRAERDYVAYLAQRVEVSTPLPSHDGYRSASGDEPALLGDMVAYRLQEFGVDQSELEWDSWRRPDGSWHVEAVFELPEDSAVDLGEQPPAQWSYNPTRKTVTNANRWAQVLSELEPLDGPLPARRLSAVADHVFDFEADGPADGTTPSETDQDGLLDVLRSRRGQRLGADEDGDDALAELLTRGSIPAAHPRDGEDTDGVEVVAPGLSLAPAPTGQDDDPDQEDALNGDGTPKLYDGVSTETREISIFAHPARRSQLHESAQTPAPGQQDADGQDRGAAPSQEPAVGGAAGRPARDTKKVPANDQGKGTEPAGDRRAKPKRSSVPSWDDIVFGRKGD</sequence>
<evidence type="ECO:0000313" key="4">
    <source>
        <dbReference type="Proteomes" id="UP000323410"/>
    </source>
</evidence>
<feature type="compositionally biased region" description="Basic and acidic residues" evidence="1">
    <location>
        <begin position="35"/>
        <end position="46"/>
    </location>
</feature>
<dbReference type="Pfam" id="PF11268">
    <property type="entry name" value="DUF3071"/>
    <property type="match status" value="1"/>
</dbReference>
<evidence type="ECO:0000256" key="1">
    <source>
        <dbReference type="SAM" id="MobiDB-lite"/>
    </source>
</evidence>